<dbReference type="PANTHER" id="PTHR37316:SF3">
    <property type="entry name" value="TEICHOIC ACID GLYCEROL-PHOSPHATE TRANSFERASE"/>
    <property type="match status" value="1"/>
</dbReference>
<evidence type="ECO:0000256" key="6">
    <source>
        <dbReference type="ARBA" id="ARBA00023136"/>
    </source>
</evidence>
<keyword evidence="5" id="KW-0777">Teichoic acid biosynthesis</keyword>
<protein>
    <submittedName>
        <fullName evidence="7">Uncharacterized protein</fullName>
    </submittedName>
</protein>
<dbReference type="PROSITE" id="PS51257">
    <property type="entry name" value="PROKAR_LIPOPROTEIN"/>
    <property type="match status" value="1"/>
</dbReference>
<comment type="caution">
    <text evidence="7">The sequence shown here is derived from an EMBL/GenBank/DDBJ whole genome shotgun (WGS) entry which is preliminary data.</text>
</comment>
<dbReference type="Gene3D" id="3.40.50.720">
    <property type="entry name" value="NAD(P)-binding Rossmann-like Domain"/>
    <property type="match status" value="1"/>
</dbReference>
<keyword evidence="8" id="KW-1185">Reference proteome</keyword>
<dbReference type="Proteomes" id="UP000190206">
    <property type="component" value="Unassembled WGS sequence"/>
</dbReference>
<dbReference type="InterPro" id="IPR029063">
    <property type="entry name" value="SAM-dependent_MTases_sf"/>
</dbReference>
<dbReference type="SUPFAM" id="SSF53335">
    <property type="entry name" value="S-adenosyl-L-methionine-dependent methyltransferases"/>
    <property type="match status" value="1"/>
</dbReference>
<dbReference type="Gene3D" id="3.40.50.11820">
    <property type="match status" value="1"/>
</dbReference>
<dbReference type="PANTHER" id="PTHR37316">
    <property type="entry name" value="TEICHOIC ACID GLYCEROL-PHOSPHATE PRIMASE"/>
    <property type="match status" value="1"/>
</dbReference>
<comment type="subcellular location">
    <subcellularLocation>
        <location evidence="1">Cell membrane</location>
        <topology evidence="1">Peripheral membrane protein</topology>
    </subcellularLocation>
</comment>
<evidence type="ECO:0000256" key="2">
    <source>
        <dbReference type="ARBA" id="ARBA00010488"/>
    </source>
</evidence>
<dbReference type="InterPro" id="IPR007554">
    <property type="entry name" value="Glycerophosphate_synth"/>
</dbReference>
<name>A0ABX3L711_9CLOT</name>
<evidence type="ECO:0000256" key="1">
    <source>
        <dbReference type="ARBA" id="ARBA00004202"/>
    </source>
</evidence>
<reference evidence="7 8" key="1">
    <citation type="submission" date="2016-12" db="EMBL/GenBank/DDBJ databases">
        <title>Clostridium tepidum sp. nov., a close relative of Clostridium sporogenes and Clostridium botulinum Group I.</title>
        <authorList>
            <person name="Dobritsa A.P."/>
            <person name="Kutumbaka K."/>
            <person name="Werner K."/>
            <person name="Samadpour M."/>
        </authorList>
    </citation>
    <scope>NUCLEOTIDE SEQUENCE [LARGE SCALE GENOMIC DNA]</scope>
    <source>
        <strain evidence="7 8">PE</strain>
    </source>
</reference>
<dbReference type="Pfam" id="PF04464">
    <property type="entry name" value="Glyphos_transf"/>
    <property type="match status" value="1"/>
</dbReference>
<proteinExistence type="inferred from homology"/>
<sequence>MLNNLREGIKVMNIIIFGTGSCCEKTLLELNYDEVKIIGFCDNDKNKQNKIFNGRLVYNPENILNLEYDLILIASQYSTQIYEQLTNMGINSSKIIPVLYEDYLKKSKEYYVSILNSIKVKKNKNRDKKYRKKIALLKKNNSGSNTLAMYKNIPDYINKKYDVELIKINEPKDIKKILQDNNFDLICSTHLNSLYDENILNVELWHGFPLKKIGTRTNLFYNSFTENKKKNITKVVSYSELYSSLFNASFPNSPDKYEICGMPRNDLLFIKNKDLMIDLFGKEIINKKVIIYMPTYRVWKVDMNVNGNRGWDNIFGFDEFDLLKFVNYLRENNLFFICKLHHMEYNQLNEEEYIEYSDVVRFINELDLEEWQIDLYEVLANIDLLITDYSSVYFDMLLKDIPMLFIPTDKEFYEKNRGFNFEPYEFWTPGPKVYNQSEFFREIDNVFRNDIYIQKRAELRSIVHNYIDNNSSFRVWKMIDELLINMDSNK</sequence>
<keyword evidence="6" id="KW-0472">Membrane</keyword>
<dbReference type="InterPro" id="IPR043149">
    <property type="entry name" value="TagF_N"/>
</dbReference>
<evidence type="ECO:0000256" key="4">
    <source>
        <dbReference type="ARBA" id="ARBA00022679"/>
    </source>
</evidence>
<dbReference type="SUPFAM" id="SSF53756">
    <property type="entry name" value="UDP-Glycosyltransferase/glycogen phosphorylase"/>
    <property type="match status" value="1"/>
</dbReference>
<evidence type="ECO:0000313" key="8">
    <source>
        <dbReference type="Proteomes" id="UP000190206"/>
    </source>
</evidence>
<dbReference type="InterPro" id="IPR051612">
    <property type="entry name" value="Teichoic_Acid_Biosynth"/>
</dbReference>
<comment type="similarity">
    <text evidence="2">Belongs to the CDP-glycerol glycerophosphotransferase family.</text>
</comment>
<evidence type="ECO:0000256" key="5">
    <source>
        <dbReference type="ARBA" id="ARBA00022944"/>
    </source>
</evidence>
<keyword evidence="3" id="KW-1003">Cell membrane</keyword>
<gene>
    <name evidence="7" type="ORF">BS637_00870</name>
</gene>
<dbReference type="EMBL" id="MRAD01000001">
    <property type="protein sequence ID" value="OOO63609.1"/>
    <property type="molecule type" value="Genomic_DNA"/>
</dbReference>
<accession>A0ABX3L711</accession>
<dbReference type="Gene3D" id="3.40.50.12580">
    <property type="match status" value="1"/>
</dbReference>
<evidence type="ECO:0000313" key="7">
    <source>
        <dbReference type="EMBL" id="OOO63609.1"/>
    </source>
</evidence>
<evidence type="ECO:0000256" key="3">
    <source>
        <dbReference type="ARBA" id="ARBA00022475"/>
    </source>
</evidence>
<dbReference type="InterPro" id="IPR043148">
    <property type="entry name" value="TagF_C"/>
</dbReference>
<keyword evidence="4" id="KW-0808">Transferase</keyword>
<organism evidence="7 8">
    <name type="scientific">Clostridium tepidum</name>
    <dbReference type="NCBI Taxonomy" id="1962263"/>
    <lineage>
        <taxon>Bacteria</taxon>
        <taxon>Bacillati</taxon>
        <taxon>Bacillota</taxon>
        <taxon>Clostridia</taxon>
        <taxon>Eubacteriales</taxon>
        <taxon>Clostridiaceae</taxon>
        <taxon>Clostridium</taxon>
    </lineage>
</organism>